<dbReference type="InterPro" id="IPR005502">
    <property type="entry name" value="Ribosyl_crysJ1"/>
</dbReference>
<evidence type="ECO:0000313" key="2">
    <source>
        <dbReference type="EMBL" id="CAA9580723.1"/>
    </source>
</evidence>
<organism evidence="2">
    <name type="scientific">uncultured Thermomicrobiales bacterium</name>
    <dbReference type="NCBI Taxonomy" id="1645740"/>
    <lineage>
        <taxon>Bacteria</taxon>
        <taxon>Pseudomonadati</taxon>
        <taxon>Thermomicrobiota</taxon>
        <taxon>Thermomicrobia</taxon>
        <taxon>Thermomicrobiales</taxon>
        <taxon>environmental samples</taxon>
    </lineage>
</organism>
<dbReference type="PANTHER" id="PTHR16222">
    <property type="entry name" value="ADP-RIBOSYLGLYCOHYDROLASE"/>
    <property type="match status" value="1"/>
</dbReference>
<name>A0A6J4VKN9_9BACT</name>
<dbReference type="Pfam" id="PF03747">
    <property type="entry name" value="ADP_ribosyl_GH"/>
    <property type="match status" value="1"/>
</dbReference>
<evidence type="ECO:0000256" key="1">
    <source>
        <dbReference type="PIRSR" id="PIRSR605502-1"/>
    </source>
</evidence>
<feature type="binding site" evidence="1">
    <location>
        <position position="64"/>
    </location>
    <ligand>
        <name>Mg(2+)</name>
        <dbReference type="ChEBI" id="CHEBI:18420"/>
        <label>1</label>
    </ligand>
</feature>
<dbReference type="PANTHER" id="PTHR16222:SF12">
    <property type="entry name" value="ADP-RIBOSYLGLYCOHYDROLASE-RELATED"/>
    <property type="match status" value="1"/>
</dbReference>
<feature type="binding site" evidence="1">
    <location>
        <position position="262"/>
    </location>
    <ligand>
        <name>Mg(2+)</name>
        <dbReference type="ChEBI" id="CHEBI:18420"/>
        <label>1</label>
    </ligand>
</feature>
<dbReference type="Gene3D" id="1.10.4080.10">
    <property type="entry name" value="ADP-ribosylation/Crystallin J1"/>
    <property type="match status" value="1"/>
</dbReference>
<feature type="binding site" evidence="1">
    <location>
        <position position="265"/>
    </location>
    <ligand>
        <name>Mg(2+)</name>
        <dbReference type="ChEBI" id="CHEBI:18420"/>
        <label>1</label>
    </ligand>
</feature>
<dbReference type="InterPro" id="IPR050792">
    <property type="entry name" value="ADP-ribosylglycohydrolase"/>
</dbReference>
<proteinExistence type="predicted"/>
<feature type="binding site" evidence="1">
    <location>
        <position position="264"/>
    </location>
    <ligand>
        <name>Mg(2+)</name>
        <dbReference type="ChEBI" id="CHEBI:18420"/>
        <label>1</label>
    </ligand>
</feature>
<feature type="binding site" evidence="1">
    <location>
        <position position="65"/>
    </location>
    <ligand>
        <name>Mg(2+)</name>
        <dbReference type="ChEBI" id="CHEBI:18420"/>
        <label>1</label>
    </ligand>
</feature>
<keyword evidence="1" id="KW-0479">Metal-binding</keyword>
<dbReference type="GO" id="GO:0046872">
    <property type="term" value="F:metal ion binding"/>
    <property type="evidence" value="ECO:0007669"/>
    <property type="project" value="UniProtKB-KW"/>
</dbReference>
<reference evidence="2" key="1">
    <citation type="submission" date="2020-02" db="EMBL/GenBank/DDBJ databases">
        <authorList>
            <person name="Meier V. D."/>
        </authorList>
    </citation>
    <scope>NUCLEOTIDE SEQUENCE</scope>
    <source>
        <strain evidence="2">AVDCRST_MAG59</strain>
    </source>
</reference>
<accession>A0A6J4VKN9</accession>
<protein>
    <recommendedName>
        <fullName evidence="3">ADP-ribosylglycohydrolase</fullName>
    </recommendedName>
</protein>
<sequence>MPVVDGGISLKDRYAGCLLGLACGDALGGPVEFVTRREIARTYPDGVREFVGGGWLDLRPGEVTDDTQLTLALARSLTDGGLEMDLLAAEMLAWYRSNPKDIGTTTRQALLSLANGADWRRSGEDALAGLPKGAGAANGAVMRCAPVALRFRSDPVRLVEASLASARITHAEPRAAWAAVAVNQGLVHLLGGGTVADLPAAATEGVDEPEVRSTILAAAAVPEESVRAGGFVLETIQAAFWSVAHAPSAEEAIVTAVGFGADADTTGAVTGALAGAHWGSSALPERWLAFLEPRRELQDHAARLLAISES</sequence>
<dbReference type="EMBL" id="CADCWF010000342">
    <property type="protein sequence ID" value="CAA9580723.1"/>
    <property type="molecule type" value="Genomic_DNA"/>
</dbReference>
<dbReference type="AlphaFoldDB" id="A0A6J4VKN9"/>
<gene>
    <name evidence="2" type="ORF">AVDCRST_MAG59-4714</name>
</gene>
<evidence type="ECO:0008006" key="3">
    <source>
        <dbReference type="Google" id="ProtNLM"/>
    </source>
</evidence>
<dbReference type="SUPFAM" id="SSF101478">
    <property type="entry name" value="ADP-ribosylglycohydrolase"/>
    <property type="match status" value="1"/>
</dbReference>
<comment type="cofactor">
    <cofactor evidence="1">
        <name>Mg(2+)</name>
        <dbReference type="ChEBI" id="CHEBI:18420"/>
    </cofactor>
    <text evidence="1">Binds 2 magnesium ions per subunit.</text>
</comment>
<feature type="binding site" evidence="1">
    <location>
        <position position="66"/>
    </location>
    <ligand>
        <name>Mg(2+)</name>
        <dbReference type="ChEBI" id="CHEBI:18420"/>
        <label>1</label>
    </ligand>
</feature>
<keyword evidence="1" id="KW-0460">Magnesium</keyword>
<dbReference type="InterPro" id="IPR036705">
    <property type="entry name" value="Ribosyl_crysJ1_sf"/>
</dbReference>